<feature type="region of interest" description="Disordered" evidence="1">
    <location>
        <begin position="64"/>
        <end position="94"/>
    </location>
</feature>
<dbReference type="EMBL" id="QVXO01000107">
    <property type="protein sequence ID" value="RPJ87753.1"/>
    <property type="molecule type" value="Genomic_DNA"/>
</dbReference>
<dbReference type="AlphaFoldDB" id="A0A424W3B7"/>
<name>A0A424W3B7_ALCXX</name>
<feature type="compositionally biased region" description="Basic residues" evidence="1">
    <location>
        <begin position="85"/>
        <end position="94"/>
    </location>
</feature>
<reference evidence="2 3" key="1">
    <citation type="submission" date="2018-08" db="EMBL/GenBank/DDBJ databases">
        <title>Achromobacter xylosoxidans Genome sequencing and assembly.</title>
        <authorList>
            <person name="Wang R."/>
            <person name="Rensing C."/>
            <person name="Li Y."/>
        </authorList>
    </citation>
    <scope>NUCLEOTIDE SEQUENCE [LARGE SCALE GENOMIC DNA]</scope>
    <source>
        <strain evidence="2 3">GD003A</strain>
    </source>
</reference>
<accession>A0A424W3B7</accession>
<feature type="region of interest" description="Disordered" evidence="1">
    <location>
        <begin position="1"/>
        <end position="28"/>
    </location>
</feature>
<evidence type="ECO:0000313" key="3">
    <source>
        <dbReference type="Proteomes" id="UP000285324"/>
    </source>
</evidence>
<proteinExistence type="predicted"/>
<evidence type="ECO:0000256" key="1">
    <source>
        <dbReference type="SAM" id="MobiDB-lite"/>
    </source>
</evidence>
<dbReference type="Proteomes" id="UP000285324">
    <property type="component" value="Unassembled WGS sequence"/>
</dbReference>
<protein>
    <submittedName>
        <fullName evidence="2">Uncharacterized protein</fullName>
    </submittedName>
</protein>
<gene>
    <name evidence="2" type="ORF">DY367_31320</name>
</gene>
<feature type="compositionally biased region" description="Low complexity" evidence="1">
    <location>
        <begin position="1"/>
        <end position="14"/>
    </location>
</feature>
<organism evidence="2 3">
    <name type="scientific">Alcaligenes xylosoxydans xylosoxydans</name>
    <name type="common">Achromobacter xylosoxidans</name>
    <dbReference type="NCBI Taxonomy" id="85698"/>
    <lineage>
        <taxon>Bacteria</taxon>
        <taxon>Pseudomonadati</taxon>
        <taxon>Pseudomonadota</taxon>
        <taxon>Betaproteobacteria</taxon>
        <taxon>Burkholderiales</taxon>
        <taxon>Alcaligenaceae</taxon>
        <taxon>Achromobacter</taxon>
    </lineage>
</organism>
<evidence type="ECO:0000313" key="2">
    <source>
        <dbReference type="EMBL" id="RPJ87753.1"/>
    </source>
</evidence>
<comment type="caution">
    <text evidence="2">The sequence shown here is derived from an EMBL/GenBank/DDBJ whole genome shotgun (WGS) entry which is preliminary data.</text>
</comment>
<sequence>MRLARRAPWPRLPRLQPPRQPRPLDRKAPCWAARARRLPAARLPYPRVCPRRPMARPACWTRPRAWPAKRSSPSRNWARWPARPCRQRARRARS</sequence>